<dbReference type="Pfam" id="PF00063">
    <property type="entry name" value="Myosin_head"/>
    <property type="match status" value="1"/>
</dbReference>
<keyword evidence="4 6" id="KW-0505">Motor protein</keyword>
<dbReference type="Gene3D" id="1.10.10.820">
    <property type="match status" value="1"/>
</dbReference>
<dbReference type="PROSITE" id="PS51016">
    <property type="entry name" value="MYTH4"/>
    <property type="match status" value="1"/>
</dbReference>
<feature type="domain" description="Myosin motor" evidence="9">
    <location>
        <begin position="125"/>
        <end position="845"/>
    </location>
</feature>
<dbReference type="SMART" id="SM00295">
    <property type="entry name" value="B41"/>
    <property type="match status" value="1"/>
</dbReference>
<dbReference type="InterPro" id="IPR001609">
    <property type="entry name" value="Myosin_head_motor_dom-like"/>
</dbReference>
<dbReference type="InterPro" id="IPR035963">
    <property type="entry name" value="FERM_2"/>
</dbReference>
<keyword evidence="1 6" id="KW-0547">Nucleotide-binding</keyword>
<dbReference type="GO" id="GO:0005737">
    <property type="term" value="C:cytoplasm"/>
    <property type="evidence" value="ECO:0007669"/>
    <property type="project" value="TreeGrafter"/>
</dbReference>
<dbReference type="Gene3D" id="1.25.40.530">
    <property type="entry name" value="MyTH4 domain"/>
    <property type="match status" value="1"/>
</dbReference>
<evidence type="ECO:0000256" key="1">
    <source>
        <dbReference type="ARBA" id="ARBA00022741"/>
    </source>
</evidence>
<dbReference type="Gene3D" id="3.40.850.10">
    <property type="entry name" value="Kinesin motor domain"/>
    <property type="match status" value="1"/>
</dbReference>
<comment type="similarity">
    <text evidence="6">Belongs to the TRAFAC class myosin-kinesin ATPase superfamily. Myosin family.</text>
</comment>
<evidence type="ECO:0000256" key="3">
    <source>
        <dbReference type="ARBA" id="ARBA00023123"/>
    </source>
</evidence>
<dbReference type="SMART" id="SM00139">
    <property type="entry name" value="MyTH4"/>
    <property type="match status" value="1"/>
</dbReference>
<dbReference type="OrthoDB" id="6108017at2759"/>
<proteinExistence type="inferred from homology"/>
<evidence type="ECO:0000256" key="6">
    <source>
        <dbReference type="PROSITE-ProRule" id="PRU00782"/>
    </source>
</evidence>
<name>W4FW56_APHAT</name>
<dbReference type="InterPro" id="IPR000857">
    <property type="entry name" value="MyTH4_dom"/>
</dbReference>
<dbReference type="SMART" id="SM00242">
    <property type="entry name" value="MYSc"/>
    <property type="match status" value="1"/>
</dbReference>
<feature type="binding site" evidence="6">
    <location>
        <begin position="205"/>
        <end position="212"/>
    </location>
    <ligand>
        <name>ATP</name>
        <dbReference type="ChEBI" id="CHEBI:30616"/>
    </ligand>
</feature>
<sequence>MEHSNRGRIESNTSDMDMGNTYQEMTTRQWVWCPDPTLVCVPGVVVARGKDNLLIVHTDDGEERQLDSDDALPVGIDVTTTVSDVAELTLNHASTRHDNHRASTKDERMTQNLHARHEAQALEYALLHTLRTRFRDDTIYTECGASVLISVNPHRPLSLYTPDIVQAYRHRQMLHEMPPHLFGLAENAKLSLQESGEDQAIVLLGERGAGKSEAAKLLLQYLCHQPHTAAISRSKSRSNAGDMGASSSIHVPIEEQMLHACVVLEAFGHVELANHPNASHLVKILSVEYDTHGRLLAGNLTTHSLQKQKVMHTLPSERSFHIFHWLLAEASKNSSLHTALELGNYTFAIAGNPVHPCRSKDAHHFEDLMASLTALRVPAHHVHNIMRVVSAVLHLGNVKFVAASSTANTSHAMAENALDAACIIDEATAVHLQLAATMLEVDASVLDHYFRTRKMVSSNQTSSLKIVSVHQATRARDTFCKNLYESLVHAITFRMNASLRSKLERYEKSNITVDTRGIHIIDAFGYLPPSASDVSVHSFDTLCVHYWAEKLRSFYLSSVFPAAANLDVDVYVRLYEQTPVGIFPILADQMTSRTHHRQAQDAQFVNKLLVANESIGNTLLQPVLPSTTNKKNYKVQFTITHGHGATVTYEADDFVKRNSKSVSATAAAILKSSKNSFVKGMVDRHGNSPTLPSPLSRTSNVATNFSALKHANSCDNVTTELMQQASSVVAAMRTMGTHFVVCVNPQKDDDDCFFHSRDVVRQLRAVDVLNLVVSCQRNLTVKLSPPLFFSRYRHICGHRQTLESLIRSLIAIGVMDDLTWRVEGVPPQVIWLHVLQRKKLEKARELYLNACATMIQRNLQRSAFRKLCTRRLAALTALRAAVHARNPTAIRTGLADAASWMEARGGSVRMIQQASQVISQVAEESYLKSIFTDAVARDQDVLLRHALATAQSICPSWKHELLTTAKAALKRRSDSPVWRSSRSNSVRDALLRGSMADLARLDVPTTTMEGQLAMKLLAHRSEVSAAQTALNACVTSTATTAATWTAAVSKMLDLGEVDQTLATLQSSWDAWAPLRSLVPMSRLQIEETLQKAVDATCQPGAEICLNLLTDIGTNNDELVLQAVALLDDKIPPSKERPQAVALVELALQADSSILLEAAMAKCRSVGMAQWDMNVRKVEKALDGHKKEHAALEGAWTALLQQDLAKVQGIQTTHPLVATSPVFAFLGLVQNHHERLNRLNKLPVDQRVQEAAEAGLVHVVQSDLPQVLASIDQSRLVADLHHTIGFVQSRLDGQIEVRSDLLGLLTTQTQRVLTQTTDTSSSSMLEDAGGLTRRLQKSLMAKSKLAKILKSPTVASLQAWLDDVHSRRTSMEASALQSANDVLRQLKASHHVEPQFQSSTAGDDEYLHVSGDDVDKSVHFSEYDQLRSDYGGPAAMQWESRVLDRPLLQHQRTPWSVHVSRCILGYMRDRVMWFREMLAQSILQLALQQPALVDEVLMQLMKQLTYNPRPESERRGWSLLALCLTCFSPSPPLAKFVASFVHSSRHPVALYCQLRLDTHVAHSGFLPSLDELSAFDCRSPFVASIELLDGSVLTTNFPISPELTVTHVVDVCAHFLGLQQASLLGLAQTADSPLYHPHAYLGDVFDDLSTTSDTNDHPLPAGHELRGGPCTFVLKLRLSPVVAVVDDTNPIYQRLVYVQAMEDILQGRLPLLQIEPVLRLASYAILVDSTASTDEPVPETLDEVLAWNVLEYLPAVWVDDKSENEYAQCILHQIRQALQDHPHHDTTKSPGPSVEHWQALYVDEVKKHRLFGSHFFAIRVPKLNLSKPSISSTMNSMSSTSVNNVLVSFESPAASVLAVNGMGVHFVDASHNVLLSWEHADVVGVVVTPNHVTIQTASQGHAQSVCDNAVEVGRLLEDYAVWNKTKLNTRGSTTSAGGWLR</sequence>
<dbReference type="GeneID" id="20815133"/>
<dbReference type="RefSeq" id="XP_009838895.1">
    <property type="nucleotide sequence ID" value="XM_009840593.1"/>
</dbReference>
<dbReference type="PRINTS" id="PR00193">
    <property type="entry name" value="MYOSINHEAVY"/>
</dbReference>
<evidence type="ECO:0000313" key="10">
    <source>
        <dbReference type="EMBL" id="ETV71707.1"/>
    </source>
</evidence>
<dbReference type="PANTHER" id="PTHR13140:SF845">
    <property type="entry name" value="MYOSIN-LIKE PROTEIN"/>
    <property type="match status" value="1"/>
</dbReference>
<feature type="domain" description="FERM" evidence="7">
    <location>
        <begin position="1580"/>
        <end position="1940"/>
    </location>
</feature>
<dbReference type="Gene3D" id="1.20.120.720">
    <property type="entry name" value="Myosin VI head, motor domain, U50 subdomain"/>
    <property type="match status" value="1"/>
</dbReference>
<dbReference type="PROSITE" id="PS51456">
    <property type="entry name" value="MYOSIN_MOTOR"/>
    <property type="match status" value="1"/>
</dbReference>
<dbReference type="GO" id="GO:0000146">
    <property type="term" value="F:microfilament motor activity"/>
    <property type="evidence" value="ECO:0007669"/>
    <property type="project" value="TreeGrafter"/>
</dbReference>
<protein>
    <recommendedName>
        <fullName evidence="11">Myosin motor domain-containing protein</fullName>
    </recommendedName>
</protein>
<dbReference type="InterPro" id="IPR038185">
    <property type="entry name" value="MyTH4_dom_sf"/>
</dbReference>
<evidence type="ECO:0000256" key="2">
    <source>
        <dbReference type="ARBA" id="ARBA00022840"/>
    </source>
</evidence>
<dbReference type="EMBL" id="KI913158">
    <property type="protein sequence ID" value="ETV71707.1"/>
    <property type="molecule type" value="Genomic_DNA"/>
</dbReference>
<dbReference type="InterPro" id="IPR027417">
    <property type="entry name" value="P-loop_NTPase"/>
</dbReference>
<dbReference type="STRING" id="112090.W4FW56"/>
<dbReference type="GO" id="GO:0005524">
    <property type="term" value="F:ATP binding"/>
    <property type="evidence" value="ECO:0007669"/>
    <property type="project" value="UniProtKB-UniRule"/>
</dbReference>
<organism evidence="10">
    <name type="scientific">Aphanomyces astaci</name>
    <name type="common">Crayfish plague agent</name>
    <dbReference type="NCBI Taxonomy" id="112090"/>
    <lineage>
        <taxon>Eukaryota</taxon>
        <taxon>Sar</taxon>
        <taxon>Stramenopiles</taxon>
        <taxon>Oomycota</taxon>
        <taxon>Saprolegniomycetes</taxon>
        <taxon>Saprolegniales</taxon>
        <taxon>Verrucalvaceae</taxon>
        <taxon>Aphanomyces</taxon>
    </lineage>
</organism>
<reference evidence="10" key="1">
    <citation type="submission" date="2013-12" db="EMBL/GenBank/DDBJ databases">
        <title>The Genome Sequence of Aphanomyces astaci APO3.</title>
        <authorList>
            <consortium name="The Broad Institute Genomics Platform"/>
            <person name="Russ C."/>
            <person name="Tyler B."/>
            <person name="van West P."/>
            <person name="Dieguez-Uribeondo J."/>
            <person name="Young S.K."/>
            <person name="Zeng Q."/>
            <person name="Gargeya S."/>
            <person name="Fitzgerald M."/>
            <person name="Abouelleil A."/>
            <person name="Alvarado L."/>
            <person name="Chapman S.B."/>
            <person name="Gainer-Dewar J."/>
            <person name="Goldberg J."/>
            <person name="Griggs A."/>
            <person name="Gujja S."/>
            <person name="Hansen M."/>
            <person name="Howarth C."/>
            <person name="Imamovic A."/>
            <person name="Ireland A."/>
            <person name="Larimer J."/>
            <person name="McCowan C."/>
            <person name="Murphy C."/>
            <person name="Pearson M."/>
            <person name="Poon T.W."/>
            <person name="Priest M."/>
            <person name="Roberts A."/>
            <person name="Saif S."/>
            <person name="Shea T."/>
            <person name="Sykes S."/>
            <person name="Wortman J."/>
            <person name="Nusbaum C."/>
            <person name="Birren B."/>
        </authorList>
    </citation>
    <scope>NUCLEOTIDE SEQUENCE [LARGE SCALE GENOMIC DNA]</scope>
    <source>
        <strain evidence="10">APO3</strain>
    </source>
</reference>
<evidence type="ECO:0000259" key="9">
    <source>
        <dbReference type="PROSITE" id="PS51456"/>
    </source>
</evidence>
<dbReference type="PROSITE" id="PS50057">
    <property type="entry name" value="FERM_3"/>
    <property type="match status" value="1"/>
</dbReference>
<gene>
    <name evidence="10" type="ORF">H257_13137</name>
</gene>
<dbReference type="InterPro" id="IPR036961">
    <property type="entry name" value="Kinesin_motor_dom_sf"/>
</dbReference>
<evidence type="ECO:0000256" key="5">
    <source>
        <dbReference type="ARBA" id="ARBA00023203"/>
    </source>
</evidence>
<evidence type="ECO:0000256" key="4">
    <source>
        <dbReference type="ARBA" id="ARBA00023175"/>
    </source>
</evidence>
<feature type="region of interest" description="Actin-binding" evidence="6">
    <location>
        <begin position="725"/>
        <end position="747"/>
    </location>
</feature>
<dbReference type="Pfam" id="PF00373">
    <property type="entry name" value="FERM_M"/>
    <property type="match status" value="1"/>
</dbReference>
<dbReference type="PANTHER" id="PTHR13140">
    <property type="entry name" value="MYOSIN"/>
    <property type="match status" value="1"/>
</dbReference>
<dbReference type="VEuPathDB" id="FungiDB:H257_13137"/>
<feature type="domain" description="MyTH4" evidence="8">
    <location>
        <begin position="1437"/>
        <end position="1575"/>
    </location>
</feature>
<dbReference type="InterPro" id="IPR019748">
    <property type="entry name" value="FERM_central"/>
</dbReference>
<evidence type="ECO:0000259" key="7">
    <source>
        <dbReference type="PROSITE" id="PS50057"/>
    </source>
</evidence>
<dbReference type="GO" id="GO:0051015">
    <property type="term" value="F:actin filament binding"/>
    <property type="evidence" value="ECO:0007669"/>
    <property type="project" value="TreeGrafter"/>
</dbReference>
<keyword evidence="5 6" id="KW-0009">Actin-binding</keyword>
<keyword evidence="2 6" id="KW-0067">ATP-binding</keyword>
<dbReference type="InterPro" id="IPR019749">
    <property type="entry name" value="Band_41_domain"/>
</dbReference>
<evidence type="ECO:0000259" key="8">
    <source>
        <dbReference type="PROSITE" id="PS51016"/>
    </source>
</evidence>
<dbReference type="GO" id="GO:0016459">
    <property type="term" value="C:myosin complex"/>
    <property type="evidence" value="ECO:0007669"/>
    <property type="project" value="UniProtKB-KW"/>
</dbReference>
<evidence type="ECO:0008006" key="11">
    <source>
        <dbReference type="Google" id="ProtNLM"/>
    </source>
</evidence>
<dbReference type="SUPFAM" id="SSF52540">
    <property type="entry name" value="P-loop containing nucleoside triphosphate hydrolases"/>
    <property type="match status" value="1"/>
</dbReference>
<dbReference type="Pfam" id="PF00784">
    <property type="entry name" value="MyTH4"/>
    <property type="match status" value="1"/>
</dbReference>
<dbReference type="SUPFAM" id="SSF47031">
    <property type="entry name" value="Second domain of FERM"/>
    <property type="match status" value="1"/>
</dbReference>
<keyword evidence="3 6" id="KW-0518">Myosin</keyword>
<dbReference type="GO" id="GO:0007015">
    <property type="term" value="P:actin filament organization"/>
    <property type="evidence" value="ECO:0007669"/>
    <property type="project" value="TreeGrafter"/>
</dbReference>
<dbReference type="GO" id="GO:0016020">
    <property type="term" value="C:membrane"/>
    <property type="evidence" value="ECO:0007669"/>
    <property type="project" value="TreeGrafter"/>
</dbReference>
<accession>W4FW56</accession>
<dbReference type="InterPro" id="IPR000299">
    <property type="entry name" value="FERM_domain"/>
</dbReference>
<dbReference type="Gene3D" id="1.20.58.530">
    <property type="match status" value="1"/>
</dbReference>